<proteinExistence type="predicted"/>
<dbReference type="RefSeq" id="WP_070969676.1">
    <property type="nucleotide sequence ID" value="NZ_CP017715.1"/>
</dbReference>
<evidence type="ECO:0000313" key="5">
    <source>
        <dbReference type="EMBL" id="AOY88619.1"/>
    </source>
</evidence>
<name>A0A1D9GLZ5_9GAMM</name>
<dbReference type="Gene3D" id="1.10.10.10">
    <property type="entry name" value="Winged helix-like DNA-binding domain superfamily/Winged helix DNA-binding domain"/>
    <property type="match status" value="1"/>
</dbReference>
<organism evidence="5 6">
    <name type="scientific">Marinobacter salinus</name>
    <dbReference type="NCBI Taxonomy" id="1874317"/>
    <lineage>
        <taxon>Bacteria</taxon>
        <taxon>Pseudomonadati</taxon>
        <taxon>Pseudomonadota</taxon>
        <taxon>Gammaproteobacteria</taxon>
        <taxon>Pseudomonadales</taxon>
        <taxon>Marinobacteraceae</taxon>
        <taxon>Marinobacter</taxon>
    </lineage>
</organism>
<dbReference type="Pfam" id="PF00196">
    <property type="entry name" value="GerE"/>
    <property type="match status" value="1"/>
</dbReference>
<keyword evidence="6" id="KW-1185">Reference proteome</keyword>
<dbReference type="GO" id="GO:0003677">
    <property type="term" value="F:DNA binding"/>
    <property type="evidence" value="ECO:0007669"/>
    <property type="project" value="UniProtKB-KW"/>
</dbReference>
<dbReference type="EMBL" id="CP017715">
    <property type="protein sequence ID" value="AOY88619.1"/>
    <property type="molecule type" value="Genomic_DNA"/>
</dbReference>
<dbReference type="SMART" id="SM00421">
    <property type="entry name" value="HTH_LUXR"/>
    <property type="match status" value="1"/>
</dbReference>
<dbReference type="GO" id="GO:0006355">
    <property type="term" value="P:regulation of DNA-templated transcription"/>
    <property type="evidence" value="ECO:0007669"/>
    <property type="project" value="InterPro"/>
</dbReference>
<sequence>MSRKPRITFPRMDVELADRAALPKRRGEVLELAARGMQSKEIARAMGISVDTVDWHLNELKDQLCAFSRADLISQGWMHGLFRARALALLLMALSVVPVMRSRPSPINGTRPPAVRHTIGRTAIREIRA</sequence>
<evidence type="ECO:0000256" key="1">
    <source>
        <dbReference type="ARBA" id="ARBA00023015"/>
    </source>
</evidence>
<feature type="domain" description="HTH luxR-type" evidence="4">
    <location>
        <begin position="15"/>
        <end position="80"/>
    </location>
</feature>
<dbReference type="PRINTS" id="PR00038">
    <property type="entry name" value="HTHLUXR"/>
</dbReference>
<keyword evidence="3" id="KW-0804">Transcription</keyword>
<dbReference type="InterPro" id="IPR000792">
    <property type="entry name" value="Tscrpt_reg_LuxR_C"/>
</dbReference>
<dbReference type="KEGG" id="msq:BKP64_10815"/>
<dbReference type="SUPFAM" id="SSF46894">
    <property type="entry name" value="C-terminal effector domain of the bipartite response regulators"/>
    <property type="match status" value="1"/>
</dbReference>
<evidence type="ECO:0000313" key="6">
    <source>
        <dbReference type="Proteomes" id="UP000177445"/>
    </source>
</evidence>
<gene>
    <name evidence="5" type="ORF">BKP64_10815</name>
</gene>
<dbReference type="CDD" id="cd06170">
    <property type="entry name" value="LuxR_C_like"/>
    <property type="match status" value="1"/>
</dbReference>
<protein>
    <recommendedName>
        <fullName evidence="4">HTH luxR-type domain-containing protein</fullName>
    </recommendedName>
</protein>
<dbReference type="STRING" id="1874317.BKP64_10815"/>
<dbReference type="OrthoDB" id="1123107at2"/>
<dbReference type="InterPro" id="IPR036388">
    <property type="entry name" value="WH-like_DNA-bd_sf"/>
</dbReference>
<dbReference type="PANTHER" id="PTHR44688:SF16">
    <property type="entry name" value="DNA-BINDING TRANSCRIPTIONAL ACTIVATOR DEVR_DOSR"/>
    <property type="match status" value="1"/>
</dbReference>
<dbReference type="PANTHER" id="PTHR44688">
    <property type="entry name" value="DNA-BINDING TRANSCRIPTIONAL ACTIVATOR DEVR_DOSR"/>
    <property type="match status" value="1"/>
</dbReference>
<evidence type="ECO:0000256" key="2">
    <source>
        <dbReference type="ARBA" id="ARBA00023125"/>
    </source>
</evidence>
<evidence type="ECO:0000259" key="4">
    <source>
        <dbReference type="PROSITE" id="PS50043"/>
    </source>
</evidence>
<dbReference type="Proteomes" id="UP000177445">
    <property type="component" value="Chromosome"/>
</dbReference>
<reference evidence="5 6" key="1">
    <citation type="submission" date="2016-10" db="EMBL/GenBank/DDBJ databases">
        <title>Marinobacter salinus sp. nov., a moderately halophilic bacterium isolated from a tidal flat environment.</title>
        <authorList>
            <person name="Park S.-J."/>
        </authorList>
    </citation>
    <scope>NUCLEOTIDE SEQUENCE [LARGE SCALE GENOMIC DNA]</scope>
    <source>
        <strain evidence="5 6">Hb8</strain>
    </source>
</reference>
<dbReference type="PROSITE" id="PS50043">
    <property type="entry name" value="HTH_LUXR_2"/>
    <property type="match status" value="1"/>
</dbReference>
<accession>A0A1D9GLZ5</accession>
<dbReference type="InterPro" id="IPR016032">
    <property type="entry name" value="Sig_transdc_resp-reg_C-effctor"/>
</dbReference>
<evidence type="ECO:0000256" key="3">
    <source>
        <dbReference type="ARBA" id="ARBA00023163"/>
    </source>
</evidence>
<keyword evidence="1" id="KW-0805">Transcription regulation</keyword>
<dbReference type="AlphaFoldDB" id="A0A1D9GLZ5"/>
<keyword evidence="2" id="KW-0238">DNA-binding</keyword>